<proteinExistence type="predicted"/>
<comment type="caution">
    <text evidence="2">The sequence shown here is derived from an EMBL/GenBank/DDBJ whole genome shotgun (WGS) entry which is preliminary data.</text>
</comment>
<feature type="region of interest" description="Disordered" evidence="1">
    <location>
        <begin position="1"/>
        <end position="38"/>
    </location>
</feature>
<sequence length="309" mass="30620">MAQRLADHLDGNTAVLGGGGPGVAKGVGRHGERDGQSAGKPMEQAVVAPEGGLVFAVAAVEGGGTGATEDGQQVGTAGRNGRGVTAAELVAGGRQEFNGEGGAGLAAVVDQEALAELAFLQVGKVDKGHAAKEKLEAGQRLGLAEVGASGIVVKEPAELGTGKGFLLAGVYAGEDIAEKGGDVTGPSGGYTVVVDSAKHAEVGREGVGRRATGTEVVLVGFEEPAGDAGKGDGVAATEGAEGTEGVGVDMSGGVTAFAAQTLDVTLGTLGKGGLFHIGFSFFGVIKTNLIQKNIIFAIDLRHLQRNRAS</sequence>
<dbReference type="EMBL" id="AMCI01000676">
    <property type="protein sequence ID" value="EJX08208.1"/>
    <property type="molecule type" value="Genomic_DNA"/>
</dbReference>
<feature type="compositionally biased region" description="Gly residues" evidence="1">
    <location>
        <begin position="16"/>
        <end position="25"/>
    </location>
</feature>
<feature type="compositionally biased region" description="Basic and acidic residues" evidence="1">
    <location>
        <begin position="1"/>
        <end position="10"/>
    </location>
</feature>
<gene>
    <name evidence="2" type="ORF">EVA_03681</name>
</gene>
<accession>J9GYF5</accession>
<evidence type="ECO:0000313" key="2">
    <source>
        <dbReference type="EMBL" id="EJX08208.1"/>
    </source>
</evidence>
<reference evidence="2" key="1">
    <citation type="journal article" date="2012" name="PLoS ONE">
        <title>Gene sets for utilization of primary and secondary nutrition supplies in the distal gut of endangered iberian lynx.</title>
        <authorList>
            <person name="Alcaide M."/>
            <person name="Messina E."/>
            <person name="Richter M."/>
            <person name="Bargiela R."/>
            <person name="Peplies J."/>
            <person name="Huws S.A."/>
            <person name="Newbold C.J."/>
            <person name="Golyshin P.N."/>
            <person name="Simon M.A."/>
            <person name="Lopez G."/>
            <person name="Yakimov M.M."/>
            <person name="Ferrer M."/>
        </authorList>
    </citation>
    <scope>NUCLEOTIDE SEQUENCE</scope>
</reference>
<protein>
    <submittedName>
        <fullName evidence="2">Uncharacterized protein</fullName>
    </submittedName>
</protein>
<name>J9GYF5_9ZZZZ</name>
<organism evidence="2">
    <name type="scientific">gut metagenome</name>
    <dbReference type="NCBI Taxonomy" id="749906"/>
    <lineage>
        <taxon>unclassified sequences</taxon>
        <taxon>metagenomes</taxon>
        <taxon>organismal metagenomes</taxon>
    </lineage>
</organism>
<dbReference type="AlphaFoldDB" id="J9GYF5"/>
<evidence type="ECO:0000256" key="1">
    <source>
        <dbReference type="SAM" id="MobiDB-lite"/>
    </source>
</evidence>